<dbReference type="Gene3D" id="3.40.50.300">
    <property type="entry name" value="P-loop containing nucleotide triphosphate hydrolases"/>
    <property type="match status" value="2"/>
</dbReference>
<evidence type="ECO:0000313" key="3">
    <source>
        <dbReference type="EMBL" id="RZU99723.1"/>
    </source>
</evidence>
<organism evidence="3 4">
    <name type="scientific">Spiribacter vilamensis</name>
    <dbReference type="NCBI Taxonomy" id="531306"/>
    <lineage>
        <taxon>Bacteria</taxon>
        <taxon>Pseudomonadati</taxon>
        <taxon>Pseudomonadota</taxon>
        <taxon>Gammaproteobacteria</taxon>
        <taxon>Chromatiales</taxon>
        <taxon>Ectothiorhodospiraceae</taxon>
        <taxon>Spiribacter</taxon>
    </lineage>
</organism>
<evidence type="ECO:0000313" key="4">
    <source>
        <dbReference type="Proteomes" id="UP000292298"/>
    </source>
</evidence>
<keyword evidence="3" id="KW-0067">ATP-binding</keyword>
<keyword evidence="4" id="KW-1185">Reference proteome</keyword>
<dbReference type="InterPro" id="IPR027417">
    <property type="entry name" value="P-loop_NTPase"/>
</dbReference>
<keyword evidence="3" id="KW-0347">Helicase</keyword>
<accession>A0A4Q8D2X0</accession>
<dbReference type="PROSITE" id="PS51192">
    <property type="entry name" value="HELICASE_ATP_BIND_1"/>
    <property type="match status" value="1"/>
</dbReference>
<evidence type="ECO:0000259" key="2">
    <source>
        <dbReference type="PROSITE" id="PS51192"/>
    </source>
</evidence>
<dbReference type="InterPro" id="IPR014001">
    <property type="entry name" value="Helicase_ATP-bd"/>
</dbReference>
<keyword evidence="3" id="KW-0547">Nucleotide-binding</keyword>
<reference evidence="3 4" key="1">
    <citation type="submission" date="2019-02" db="EMBL/GenBank/DDBJ databases">
        <title>Genomic Encyclopedia of Type Strains, Phase IV (KMG-IV): sequencing the most valuable type-strain genomes for metagenomic binning, comparative biology and taxonomic classification.</title>
        <authorList>
            <person name="Goeker M."/>
        </authorList>
    </citation>
    <scope>NUCLEOTIDE SEQUENCE [LARGE SCALE GENOMIC DNA]</scope>
    <source>
        <strain evidence="3 4">DSM 21056</strain>
    </source>
</reference>
<dbReference type="AlphaFoldDB" id="A0A4Q8D2X0"/>
<name>A0A4Q8D2X0_9GAMM</name>
<dbReference type="GO" id="GO:0004386">
    <property type="term" value="F:helicase activity"/>
    <property type="evidence" value="ECO:0007669"/>
    <property type="project" value="UniProtKB-KW"/>
</dbReference>
<feature type="region of interest" description="Disordered" evidence="1">
    <location>
        <begin position="533"/>
        <end position="578"/>
    </location>
</feature>
<keyword evidence="3" id="KW-0378">Hydrolase</keyword>
<comment type="caution">
    <text evidence="3">The sequence shown here is derived from an EMBL/GenBank/DDBJ whole genome shotgun (WGS) entry which is preliminary data.</text>
</comment>
<gene>
    <name evidence="3" type="ORF">EV698_2025</name>
</gene>
<dbReference type="EMBL" id="SHLI01000001">
    <property type="protein sequence ID" value="RZU99723.1"/>
    <property type="molecule type" value="Genomic_DNA"/>
</dbReference>
<evidence type="ECO:0000256" key="1">
    <source>
        <dbReference type="SAM" id="MobiDB-lite"/>
    </source>
</evidence>
<proteinExistence type="predicted"/>
<sequence length="714" mass="79470">MSADSTDIVIPYKQTGASTLSDGMGMREMQAMAYEHRNAPYLLLKSPPASGKSRALMYLALHKLNQQGCQKAIIAVPERSIGSSFQSTKLTDGGFFYDWHVEGRNNLCGTGEDAGKGKIEAFQRFLDSDDHTLVCTHATFRFAVQEIGDMNRFQDTVIGIDEFHHVSVDEENKLGEVIDRVMAGSNAHIIAMTGSYFRGDGVSILEKEEEDKFETVTYTYYDQLNGYRYLKSIGIGYHFYEGDYLSALDDALDTHKKTIIHIPNVNSSESVGKHEEVDRILDQIGVVGERIGNANINRVTTPDGRSLLVANLVDDTKEARDATVHYLQNITDRDDMDIIIALGMAKEGFDWPWCEHVLTIGYRQSLTEVVQIIGRATRDVEGKKHAQFTNLIAMPEGADDDRKKAVNTLLKAITASLLMEQILAPTIKFKPRSRIKPEQSVPSDTRIIEDNDAPVSTRCADILEGGVTEYIADIAATPGGVKSIGGEPDQANLLREEDIKLVLRRREPDLPDEEVDLLANEIHIGLAAQAEGGLVDGEDLPEDAEIMRPPNEGGHAEQDNMSSSEPSEPSNDATEGQTKAKMVTRYEIENPDTTGQTGDPKRAGEKFMKVGRRFININDVNLDMISHINPFARGEEILSKHLTPERLSRVKDALTMPRNDVTEEEAVILLPRLKEFFEEKGRPPKLDANDPYEQRLARVKQYAEAYAKNKRTSS</sequence>
<dbReference type="RefSeq" id="WP_207220527.1">
    <property type="nucleotide sequence ID" value="NZ_SHLI01000001.1"/>
</dbReference>
<dbReference type="SUPFAM" id="SSF52540">
    <property type="entry name" value="P-loop containing nucleoside triphosphate hydrolases"/>
    <property type="match status" value="1"/>
</dbReference>
<feature type="domain" description="Helicase ATP-binding" evidence="2">
    <location>
        <begin position="33"/>
        <end position="214"/>
    </location>
</feature>
<dbReference type="Proteomes" id="UP000292298">
    <property type="component" value="Unassembled WGS sequence"/>
</dbReference>
<protein>
    <submittedName>
        <fullName evidence="3">Helicase-like protein</fullName>
    </submittedName>
</protein>